<dbReference type="EMBL" id="JACXLD010000002">
    <property type="protein sequence ID" value="MBD2858388.1"/>
    <property type="molecule type" value="Genomic_DNA"/>
</dbReference>
<evidence type="ECO:0000256" key="1">
    <source>
        <dbReference type="SAM" id="SignalP"/>
    </source>
</evidence>
<gene>
    <name evidence="2" type="ORF">IB286_05140</name>
</gene>
<evidence type="ECO:0000313" key="3">
    <source>
        <dbReference type="Proteomes" id="UP000610558"/>
    </source>
</evidence>
<dbReference type="Pfam" id="PF11306">
    <property type="entry name" value="DUF3108"/>
    <property type="match status" value="1"/>
</dbReference>
<reference evidence="2" key="1">
    <citation type="submission" date="2020-09" db="EMBL/GenBank/DDBJ databases">
        <authorList>
            <person name="Yoon J.-W."/>
        </authorList>
    </citation>
    <scope>NUCLEOTIDE SEQUENCE</scope>
    <source>
        <strain evidence="2">KMU-158</strain>
    </source>
</reference>
<organism evidence="2 3">
    <name type="scientific">Spongiibacter pelagi</name>
    <dbReference type="NCBI Taxonomy" id="2760804"/>
    <lineage>
        <taxon>Bacteria</taxon>
        <taxon>Pseudomonadati</taxon>
        <taxon>Pseudomonadota</taxon>
        <taxon>Gammaproteobacteria</taxon>
        <taxon>Cellvibrionales</taxon>
        <taxon>Spongiibacteraceae</taxon>
        <taxon>Spongiibacter</taxon>
    </lineage>
</organism>
<accession>A0A927BZD3</accession>
<keyword evidence="1" id="KW-0732">Signal</keyword>
<protein>
    <submittedName>
        <fullName evidence="2">DUF3108 domain-containing protein</fullName>
    </submittedName>
</protein>
<dbReference type="AlphaFoldDB" id="A0A927BZD3"/>
<dbReference type="RefSeq" id="WP_190763174.1">
    <property type="nucleotide sequence ID" value="NZ_JACXLD010000002.1"/>
</dbReference>
<comment type="caution">
    <text evidence="2">The sequence shown here is derived from an EMBL/GenBank/DDBJ whole genome shotgun (WGS) entry which is preliminary data.</text>
</comment>
<sequence length="272" mass="31515">MMYRFQQADWLTKQLKHALTLLLLAAPLFSAATETEQITSEQATAIQAIEQNAPSSVLLPYTAYYRMHHNGLSAEAKRSLVKNGDNQWQLSQKAKLFFIRVSEESQLKEHDGQLRPLFYNYENSISSRQNQQINFDWQNLTASDQTFRKPWQMPLLPEYTDQLSAQLQMRQALIDNRFADKLEQTILTKGKMKTFVLEIAGEEVLDTPAGKLNTIKLRRYRKDKPEDRDNAMLVWLAKDWNYLIVRLESRDEDELFMLELLNAQLAGKAVGA</sequence>
<proteinExistence type="predicted"/>
<name>A0A927BZD3_9GAMM</name>
<feature type="signal peptide" evidence="1">
    <location>
        <begin position="1"/>
        <end position="32"/>
    </location>
</feature>
<keyword evidence="3" id="KW-1185">Reference proteome</keyword>
<evidence type="ECO:0000313" key="2">
    <source>
        <dbReference type="EMBL" id="MBD2858388.1"/>
    </source>
</evidence>
<feature type="chain" id="PRO_5037940334" evidence="1">
    <location>
        <begin position="33"/>
        <end position="272"/>
    </location>
</feature>
<dbReference type="InterPro" id="IPR021457">
    <property type="entry name" value="DUF3108"/>
</dbReference>
<dbReference type="Proteomes" id="UP000610558">
    <property type="component" value="Unassembled WGS sequence"/>
</dbReference>